<dbReference type="AlphaFoldDB" id="A0AB34JTF4"/>
<dbReference type="PROSITE" id="PS50011">
    <property type="entry name" value="PROTEIN_KINASE_DOM"/>
    <property type="match status" value="1"/>
</dbReference>
<name>A0AB34JTF4_PRYPA</name>
<evidence type="ECO:0000256" key="1">
    <source>
        <dbReference type="ARBA" id="ARBA00022679"/>
    </source>
</evidence>
<reference evidence="7 8" key="1">
    <citation type="journal article" date="2024" name="Science">
        <title>Giant polyketide synthase enzymes in the biosynthesis of giant marine polyether toxins.</title>
        <authorList>
            <person name="Fallon T.R."/>
            <person name="Shende V.V."/>
            <person name="Wierzbicki I.H."/>
            <person name="Pendleton A.L."/>
            <person name="Watervoot N.F."/>
            <person name="Auber R.P."/>
            <person name="Gonzalez D.J."/>
            <person name="Wisecaver J.H."/>
            <person name="Moore B.S."/>
        </authorList>
    </citation>
    <scope>NUCLEOTIDE SEQUENCE [LARGE SCALE GENOMIC DNA]</scope>
    <source>
        <strain evidence="7 8">12B1</strain>
    </source>
</reference>
<keyword evidence="4 5" id="KW-0067">ATP-binding</keyword>
<protein>
    <recommendedName>
        <fullName evidence="6">Protein kinase domain-containing protein</fullName>
    </recommendedName>
</protein>
<organism evidence="7 8">
    <name type="scientific">Prymnesium parvum</name>
    <name type="common">Toxic golden alga</name>
    <dbReference type="NCBI Taxonomy" id="97485"/>
    <lineage>
        <taxon>Eukaryota</taxon>
        <taxon>Haptista</taxon>
        <taxon>Haptophyta</taxon>
        <taxon>Prymnesiophyceae</taxon>
        <taxon>Prymnesiales</taxon>
        <taxon>Prymnesiaceae</taxon>
        <taxon>Prymnesium</taxon>
    </lineage>
</organism>
<dbReference type="Gene3D" id="3.80.10.10">
    <property type="entry name" value="Ribonuclease Inhibitor"/>
    <property type="match status" value="1"/>
</dbReference>
<evidence type="ECO:0000256" key="2">
    <source>
        <dbReference type="ARBA" id="ARBA00022741"/>
    </source>
</evidence>
<evidence type="ECO:0000256" key="3">
    <source>
        <dbReference type="ARBA" id="ARBA00022777"/>
    </source>
</evidence>
<evidence type="ECO:0000313" key="7">
    <source>
        <dbReference type="EMBL" id="KAL1524338.1"/>
    </source>
</evidence>
<feature type="binding site" evidence="5">
    <location>
        <position position="85"/>
    </location>
    <ligand>
        <name>ATP</name>
        <dbReference type="ChEBI" id="CHEBI:30616"/>
    </ligand>
</feature>
<proteinExistence type="predicted"/>
<comment type="caution">
    <text evidence="7">The sequence shown here is derived from an EMBL/GenBank/DDBJ whole genome shotgun (WGS) entry which is preliminary data.</text>
</comment>
<dbReference type="PANTHER" id="PTHR44329:SF288">
    <property type="entry name" value="MITOGEN-ACTIVATED PROTEIN KINASE KINASE KINASE 20"/>
    <property type="match status" value="1"/>
</dbReference>
<dbReference type="InterPro" id="IPR011009">
    <property type="entry name" value="Kinase-like_dom_sf"/>
</dbReference>
<dbReference type="PROSITE" id="PS00107">
    <property type="entry name" value="PROTEIN_KINASE_ATP"/>
    <property type="match status" value="1"/>
</dbReference>
<sequence length="186" mass="20492">MLRLKDLELLRIANNNIQELPEWLFSLPKLSWLAVAGNPAVPPAPPRSSLLDVKYSDISFGERLGEGTSSVVARAQWRREIVAVKMYKSEVSSDGRNIDEIRASCAVDHPNILRFFGFYTSPSLGALLEWAPDLKSLGKPPSMDSVTRDTYPVGLMFEAGVIFRVALCIARAGAHLHSMSISHGDL</sequence>
<dbReference type="SUPFAM" id="SSF52075">
    <property type="entry name" value="Outer arm dynein light chain 1"/>
    <property type="match status" value="1"/>
</dbReference>
<dbReference type="Gene3D" id="1.10.510.10">
    <property type="entry name" value="Transferase(Phosphotransferase) domain 1"/>
    <property type="match status" value="1"/>
</dbReference>
<feature type="domain" description="Protein kinase" evidence="6">
    <location>
        <begin position="58"/>
        <end position="186"/>
    </location>
</feature>
<evidence type="ECO:0000259" key="6">
    <source>
        <dbReference type="PROSITE" id="PS50011"/>
    </source>
</evidence>
<gene>
    <name evidence="7" type="ORF">AB1Y20_019236</name>
</gene>
<dbReference type="GO" id="GO:0004674">
    <property type="term" value="F:protein serine/threonine kinase activity"/>
    <property type="evidence" value="ECO:0007669"/>
    <property type="project" value="TreeGrafter"/>
</dbReference>
<dbReference type="InterPro" id="IPR017441">
    <property type="entry name" value="Protein_kinase_ATP_BS"/>
</dbReference>
<keyword evidence="3" id="KW-0418">Kinase</keyword>
<keyword evidence="8" id="KW-1185">Reference proteome</keyword>
<dbReference type="InterPro" id="IPR000719">
    <property type="entry name" value="Prot_kinase_dom"/>
</dbReference>
<accession>A0AB34JTF4</accession>
<dbReference type="InterPro" id="IPR032675">
    <property type="entry name" value="LRR_dom_sf"/>
</dbReference>
<evidence type="ECO:0000256" key="4">
    <source>
        <dbReference type="ARBA" id="ARBA00022840"/>
    </source>
</evidence>
<evidence type="ECO:0000313" key="8">
    <source>
        <dbReference type="Proteomes" id="UP001515480"/>
    </source>
</evidence>
<dbReference type="InterPro" id="IPR051681">
    <property type="entry name" value="Ser/Thr_Kinases-Pseudokinases"/>
</dbReference>
<dbReference type="GO" id="GO:0005524">
    <property type="term" value="F:ATP binding"/>
    <property type="evidence" value="ECO:0007669"/>
    <property type="project" value="UniProtKB-UniRule"/>
</dbReference>
<keyword evidence="1" id="KW-0808">Transferase</keyword>
<dbReference type="SUPFAM" id="SSF56112">
    <property type="entry name" value="Protein kinase-like (PK-like)"/>
    <property type="match status" value="1"/>
</dbReference>
<dbReference type="PANTHER" id="PTHR44329">
    <property type="entry name" value="SERINE/THREONINE-PROTEIN KINASE TNNI3K-RELATED"/>
    <property type="match status" value="1"/>
</dbReference>
<dbReference type="Proteomes" id="UP001515480">
    <property type="component" value="Unassembled WGS sequence"/>
</dbReference>
<dbReference type="Pfam" id="PF00069">
    <property type="entry name" value="Pkinase"/>
    <property type="match status" value="1"/>
</dbReference>
<evidence type="ECO:0000256" key="5">
    <source>
        <dbReference type="PROSITE-ProRule" id="PRU10141"/>
    </source>
</evidence>
<keyword evidence="2 5" id="KW-0547">Nucleotide-binding</keyword>
<dbReference type="EMBL" id="JBGBPQ010000005">
    <property type="protein sequence ID" value="KAL1524338.1"/>
    <property type="molecule type" value="Genomic_DNA"/>
</dbReference>